<evidence type="ECO:0000313" key="10">
    <source>
        <dbReference type="Proteomes" id="UP000600865"/>
    </source>
</evidence>
<dbReference type="InterPro" id="IPR050196">
    <property type="entry name" value="Cytochrome_P450_Monoox"/>
</dbReference>
<comment type="cofactor">
    <cofactor evidence="7">
        <name>heme</name>
        <dbReference type="ChEBI" id="CHEBI:30413"/>
    </cofactor>
</comment>
<evidence type="ECO:0000256" key="2">
    <source>
        <dbReference type="ARBA" id="ARBA00022617"/>
    </source>
</evidence>
<proteinExistence type="inferred from homology"/>
<sequence>MSRHDYKFRPNPKWEDGFFVPPAPFPMPKPLDEWSKMDVFDSIIAMSRNPINATTKASMTEEDVMSDALGQTVVVVTSPEAIRHIFIENAANYGMHPVRQSILKPALKDGLIAAEGEIWRKARRALSPIFTPRHIGEFPEPMRRVTKAMLPDVFPDGQVIEADEAFLKLAYGVLSETLFSGEIDGNLDDALKDIATFMNVLGKPDPLDLIEAPKWLPRLTKIGSGRAIARMRAQVRDVSNLRRCRIEAGDDVPQDFLTLLLTTKTDDGANLSDDQVEDQIMTFIGAGHETTSRALTWLSYLLSQDKNARARFEAEIDSLDRALPVQDWVNHLPFAMACFNEGMRLYPPAPLISRMALSDDEIDGKMIPKGATTFINLWSLHRHRAHWDRPDAFDPDRFLAERGKAIGRFDYLPFGVGHRVCIGQRFALQEAAVMMAVVFKTIRLNWIDDQPHPWPLMRITTRPEKTLRMRVEQR</sequence>
<keyword evidence="2 7" id="KW-0349">Heme</keyword>
<dbReference type="InterPro" id="IPR002401">
    <property type="entry name" value="Cyt_P450_E_grp-I"/>
</dbReference>
<dbReference type="GO" id="GO:0004497">
    <property type="term" value="F:monooxygenase activity"/>
    <property type="evidence" value="ECO:0007669"/>
    <property type="project" value="UniProtKB-KW"/>
</dbReference>
<dbReference type="Pfam" id="PF00067">
    <property type="entry name" value="p450"/>
    <property type="match status" value="1"/>
</dbReference>
<accession>A0A918KJ98</accession>
<dbReference type="SUPFAM" id="SSF48264">
    <property type="entry name" value="Cytochrome P450"/>
    <property type="match status" value="1"/>
</dbReference>
<dbReference type="PRINTS" id="PR00463">
    <property type="entry name" value="EP450I"/>
</dbReference>
<comment type="caution">
    <text evidence="9">The sequence shown here is derived from an EMBL/GenBank/DDBJ whole genome shotgun (WGS) entry which is preliminary data.</text>
</comment>
<evidence type="ECO:0000313" key="9">
    <source>
        <dbReference type="EMBL" id="GGX65067.1"/>
    </source>
</evidence>
<dbReference type="PROSITE" id="PS00086">
    <property type="entry name" value="CYTOCHROME_P450"/>
    <property type="match status" value="1"/>
</dbReference>
<dbReference type="Proteomes" id="UP000600865">
    <property type="component" value="Unassembled WGS sequence"/>
</dbReference>
<dbReference type="PANTHER" id="PTHR24291">
    <property type="entry name" value="CYTOCHROME P450 FAMILY 4"/>
    <property type="match status" value="1"/>
</dbReference>
<feature type="binding site" description="axial binding residue" evidence="7">
    <location>
        <position position="421"/>
    </location>
    <ligand>
        <name>heme</name>
        <dbReference type="ChEBI" id="CHEBI:30413"/>
    </ligand>
    <ligandPart>
        <name>Fe</name>
        <dbReference type="ChEBI" id="CHEBI:18248"/>
    </ligandPart>
</feature>
<comment type="similarity">
    <text evidence="1 8">Belongs to the cytochrome P450 family.</text>
</comment>
<dbReference type="Gene3D" id="1.10.630.10">
    <property type="entry name" value="Cytochrome P450"/>
    <property type="match status" value="1"/>
</dbReference>
<dbReference type="InterPro" id="IPR017972">
    <property type="entry name" value="Cyt_P450_CS"/>
</dbReference>
<gene>
    <name evidence="9" type="ORF">GCM10011309_14160</name>
</gene>
<keyword evidence="4 8" id="KW-0560">Oxidoreductase</keyword>
<dbReference type="GO" id="GO:0016705">
    <property type="term" value="F:oxidoreductase activity, acting on paired donors, with incorporation or reduction of molecular oxygen"/>
    <property type="evidence" value="ECO:0007669"/>
    <property type="project" value="InterPro"/>
</dbReference>
<dbReference type="InterPro" id="IPR036396">
    <property type="entry name" value="Cyt_P450_sf"/>
</dbReference>
<dbReference type="PRINTS" id="PR00385">
    <property type="entry name" value="P450"/>
</dbReference>
<evidence type="ECO:0000256" key="6">
    <source>
        <dbReference type="ARBA" id="ARBA00023033"/>
    </source>
</evidence>
<dbReference type="GO" id="GO:0020037">
    <property type="term" value="F:heme binding"/>
    <property type="evidence" value="ECO:0007669"/>
    <property type="project" value="InterPro"/>
</dbReference>
<evidence type="ECO:0000256" key="8">
    <source>
        <dbReference type="RuleBase" id="RU000461"/>
    </source>
</evidence>
<dbReference type="GO" id="GO:0005506">
    <property type="term" value="F:iron ion binding"/>
    <property type="evidence" value="ECO:0007669"/>
    <property type="project" value="InterPro"/>
</dbReference>
<protein>
    <submittedName>
        <fullName evidence="9">Cytochrome P450 monooxygenase</fullName>
    </submittedName>
</protein>
<keyword evidence="10" id="KW-1185">Reference proteome</keyword>
<evidence type="ECO:0000256" key="5">
    <source>
        <dbReference type="ARBA" id="ARBA00023004"/>
    </source>
</evidence>
<dbReference type="PANTHER" id="PTHR24291:SF50">
    <property type="entry name" value="BIFUNCTIONAL ALBAFLAVENONE MONOOXYGENASE_TERPENE SYNTHASE"/>
    <property type="match status" value="1"/>
</dbReference>
<dbReference type="RefSeq" id="WP_189583280.1">
    <property type="nucleotide sequence ID" value="NZ_BMYV01000001.1"/>
</dbReference>
<evidence type="ECO:0000256" key="4">
    <source>
        <dbReference type="ARBA" id="ARBA00023002"/>
    </source>
</evidence>
<evidence type="ECO:0000256" key="7">
    <source>
        <dbReference type="PIRSR" id="PIRSR602401-1"/>
    </source>
</evidence>
<evidence type="ECO:0000256" key="3">
    <source>
        <dbReference type="ARBA" id="ARBA00022723"/>
    </source>
</evidence>
<dbReference type="AlphaFoldDB" id="A0A918KJ98"/>
<dbReference type="InterPro" id="IPR001128">
    <property type="entry name" value="Cyt_P450"/>
</dbReference>
<dbReference type="EMBL" id="BMYV01000001">
    <property type="protein sequence ID" value="GGX65067.1"/>
    <property type="molecule type" value="Genomic_DNA"/>
</dbReference>
<keyword evidence="6 8" id="KW-0503">Monooxygenase</keyword>
<keyword evidence="3 7" id="KW-0479">Metal-binding</keyword>
<reference evidence="9 10" key="1">
    <citation type="journal article" date="2014" name="Int. J. Syst. Evol. Microbiol.">
        <title>Complete genome sequence of Corynebacterium casei LMG S-19264T (=DSM 44701T), isolated from a smear-ripened cheese.</title>
        <authorList>
            <consortium name="US DOE Joint Genome Institute (JGI-PGF)"/>
            <person name="Walter F."/>
            <person name="Albersmeier A."/>
            <person name="Kalinowski J."/>
            <person name="Ruckert C."/>
        </authorList>
    </citation>
    <scope>NUCLEOTIDE SEQUENCE [LARGE SCALE GENOMIC DNA]</scope>
    <source>
        <strain evidence="9 10">KCTC 23968</strain>
    </source>
</reference>
<keyword evidence="5 7" id="KW-0408">Iron</keyword>
<name>A0A918KJ98_9PROT</name>
<evidence type="ECO:0000256" key="1">
    <source>
        <dbReference type="ARBA" id="ARBA00010617"/>
    </source>
</evidence>
<organism evidence="9 10">
    <name type="scientific">Litorimonas cladophorae</name>
    <dbReference type="NCBI Taxonomy" id="1220491"/>
    <lineage>
        <taxon>Bacteria</taxon>
        <taxon>Pseudomonadati</taxon>
        <taxon>Pseudomonadota</taxon>
        <taxon>Alphaproteobacteria</taxon>
        <taxon>Maricaulales</taxon>
        <taxon>Robiginitomaculaceae</taxon>
    </lineage>
</organism>